<evidence type="ECO:0000313" key="5">
    <source>
        <dbReference type="EMBL" id="TDD50657.1"/>
    </source>
</evidence>
<keyword evidence="3" id="KW-0804">Transcription</keyword>
<dbReference type="InterPro" id="IPR036388">
    <property type="entry name" value="WH-like_DNA-bd_sf"/>
</dbReference>
<dbReference type="PROSITE" id="PS50987">
    <property type="entry name" value="HTH_ARSR_2"/>
    <property type="match status" value="1"/>
</dbReference>
<sequence length="116" mass="12805">MLGASTMQQHNGGQPTGAQVEVAVRAFRMLSDATRLRLLWALAQDEYDLGNLVTVVGATRPAVSQHLAKLRLAGLVACRPEGRRVLYRARDSHIRALIAEAVHHADHEVSRIPRHE</sequence>
<dbReference type="Pfam" id="PF01022">
    <property type="entry name" value="HTH_5"/>
    <property type="match status" value="1"/>
</dbReference>
<dbReference type="SUPFAM" id="SSF46785">
    <property type="entry name" value="Winged helix' DNA-binding domain"/>
    <property type="match status" value="1"/>
</dbReference>
<gene>
    <name evidence="5" type="ORF">E1286_12005</name>
</gene>
<dbReference type="NCBIfam" id="NF033788">
    <property type="entry name" value="HTH_metalloreg"/>
    <property type="match status" value="1"/>
</dbReference>
<name>A0A4V2YMI8_9ACTN</name>
<dbReference type="InterPro" id="IPR036390">
    <property type="entry name" value="WH_DNA-bd_sf"/>
</dbReference>
<reference evidence="5 6" key="1">
    <citation type="submission" date="2019-03" db="EMBL/GenBank/DDBJ databases">
        <title>Draft genome sequences of novel Actinobacteria.</title>
        <authorList>
            <person name="Sahin N."/>
            <person name="Ay H."/>
            <person name="Saygin H."/>
        </authorList>
    </citation>
    <scope>NUCLEOTIDE SEQUENCE [LARGE SCALE GENOMIC DNA]</scope>
    <source>
        <strain evidence="5 6">CH32</strain>
    </source>
</reference>
<dbReference type="PANTHER" id="PTHR43132">
    <property type="entry name" value="ARSENICAL RESISTANCE OPERON REPRESSOR ARSR-RELATED"/>
    <property type="match status" value="1"/>
</dbReference>
<dbReference type="Proteomes" id="UP000295302">
    <property type="component" value="Unassembled WGS sequence"/>
</dbReference>
<dbReference type="GO" id="GO:0003700">
    <property type="term" value="F:DNA-binding transcription factor activity"/>
    <property type="evidence" value="ECO:0007669"/>
    <property type="project" value="InterPro"/>
</dbReference>
<accession>A0A4V2YMI8</accession>
<organism evidence="5 6">
    <name type="scientific">Nonomuraea terrae</name>
    <dbReference type="NCBI Taxonomy" id="2530383"/>
    <lineage>
        <taxon>Bacteria</taxon>
        <taxon>Bacillati</taxon>
        <taxon>Actinomycetota</taxon>
        <taxon>Actinomycetes</taxon>
        <taxon>Streptosporangiales</taxon>
        <taxon>Streptosporangiaceae</taxon>
        <taxon>Nonomuraea</taxon>
    </lineage>
</organism>
<dbReference type="CDD" id="cd00090">
    <property type="entry name" value="HTH_ARSR"/>
    <property type="match status" value="1"/>
</dbReference>
<dbReference type="InterPro" id="IPR011991">
    <property type="entry name" value="ArsR-like_HTH"/>
</dbReference>
<evidence type="ECO:0000313" key="6">
    <source>
        <dbReference type="Proteomes" id="UP000295302"/>
    </source>
</evidence>
<dbReference type="InterPro" id="IPR001845">
    <property type="entry name" value="HTH_ArsR_DNA-bd_dom"/>
</dbReference>
<proteinExistence type="predicted"/>
<dbReference type="EMBL" id="SMKQ01000025">
    <property type="protein sequence ID" value="TDD50657.1"/>
    <property type="molecule type" value="Genomic_DNA"/>
</dbReference>
<comment type="caution">
    <text evidence="5">The sequence shown here is derived from an EMBL/GenBank/DDBJ whole genome shotgun (WGS) entry which is preliminary data.</text>
</comment>
<evidence type="ECO:0000256" key="3">
    <source>
        <dbReference type="ARBA" id="ARBA00023163"/>
    </source>
</evidence>
<keyword evidence="6" id="KW-1185">Reference proteome</keyword>
<dbReference type="AlphaFoldDB" id="A0A4V2YMI8"/>
<protein>
    <submittedName>
        <fullName evidence="5">Transcriptional regulator</fullName>
    </submittedName>
</protein>
<keyword evidence="2" id="KW-0238">DNA-binding</keyword>
<dbReference type="PRINTS" id="PR00778">
    <property type="entry name" value="HTHARSR"/>
</dbReference>
<evidence type="ECO:0000256" key="2">
    <source>
        <dbReference type="ARBA" id="ARBA00023125"/>
    </source>
</evidence>
<dbReference type="Gene3D" id="1.10.10.10">
    <property type="entry name" value="Winged helix-like DNA-binding domain superfamily/Winged helix DNA-binding domain"/>
    <property type="match status" value="1"/>
</dbReference>
<feature type="domain" description="HTH arsR-type" evidence="4">
    <location>
        <begin position="15"/>
        <end position="109"/>
    </location>
</feature>
<evidence type="ECO:0000256" key="1">
    <source>
        <dbReference type="ARBA" id="ARBA00023015"/>
    </source>
</evidence>
<dbReference type="PANTHER" id="PTHR43132:SF8">
    <property type="entry name" value="HTH-TYPE TRANSCRIPTIONAL REGULATOR KMTR"/>
    <property type="match status" value="1"/>
</dbReference>
<keyword evidence="1" id="KW-0805">Transcription regulation</keyword>
<dbReference type="OrthoDB" id="9810923at2"/>
<dbReference type="GO" id="GO:0003677">
    <property type="term" value="F:DNA binding"/>
    <property type="evidence" value="ECO:0007669"/>
    <property type="project" value="UniProtKB-KW"/>
</dbReference>
<dbReference type="SMART" id="SM00418">
    <property type="entry name" value="HTH_ARSR"/>
    <property type="match status" value="1"/>
</dbReference>
<dbReference type="InterPro" id="IPR051011">
    <property type="entry name" value="Metal_resp_trans_reg"/>
</dbReference>
<evidence type="ECO:0000259" key="4">
    <source>
        <dbReference type="PROSITE" id="PS50987"/>
    </source>
</evidence>